<proteinExistence type="predicted"/>
<keyword evidence="4" id="KW-1185">Reference proteome</keyword>
<evidence type="ECO:0000256" key="1">
    <source>
        <dbReference type="SAM" id="Phobius"/>
    </source>
</evidence>
<name>A0A2R4XI80_9BURK</name>
<dbReference type="PANTHER" id="PTHR34475">
    <property type="match status" value="1"/>
</dbReference>
<dbReference type="Gene3D" id="1.10.260.40">
    <property type="entry name" value="lambda repressor-like DNA-binding domains"/>
    <property type="match status" value="1"/>
</dbReference>
<dbReference type="AlphaFoldDB" id="A0A2R4XI80"/>
<evidence type="ECO:0000313" key="3">
    <source>
        <dbReference type="EMBL" id="AWB33505.1"/>
    </source>
</evidence>
<accession>A0A2R4XI80</accession>
<protein>
    <submittedName>
        <fullName evidence="3">Transcriptional regulator</fullName>
    </submittedName>
</protein>
<dbReference type="InterPro" id="IPR050400">
    <property type="entry name" value="Bact_Cytoskel_RodZ"/>
</dbReference>
<keyword evidence="1" id="KW-0812">Transmembrane</keyword>
<keyword evidence="1" id="KW-0472">Membrane</keyword>
<dbReference type="InterPro" id="IPR010982">
    <property type="entry name" value="Lambda_DNA-bd_dom_sf"/>
</dbReference>
<dbReference type="CDD" id="cd00093">
    <property type="entry name" value="HTH_XRE"/>
    <property type="match status" value="1"/>
</dbReference>
<dbReference type="SUPFAM" id="SSF47413">
    <property type="entry name" value="lambda repressor-like DNA-binding domains"/>
    <property type="match status" value="1"/>
</dbReference>
<feature type="domain" description="HTH cro/C1-type" evidence="2">
    <location>
        <begin position="28"/>
        <end position="89"/>
    </location>
</feature>
<dbReference type="EMBL" id="CP028901">
    <property type="protein sequence ID" value="AWB33505.1"/>
    <property type="molecule type" value="Genomic_DNA"/>
</dbReference>
<dbReference type="SMART" id="SM00530">
    <property type="entry name" value="HTH_XRE"/>
    <property type="match status" value="1"/>
</dbReference>
<reference evidence="3 4" key="1">
    <citation type="submission" date="2018-04" db="EMBL/GenBank/DDBJ databases">
        <title>Bordetella sp. HZ20 isolated from seawater.</title>
        <authorList>
            <person name="Sun C."/>
        </authorList>
    </citation>
    <scope>NUCLEOTIDE SEQUENCE [LARGE SCALE GENOMIC DNA]</scope>
    <source>
        <strain evidence="3 4">HZ20</strain>
    </source>
</reference>
<evidence type="ECO:0000313" key="4">
    <source>
        <dbReference type="Proteomes" id="UP000244571"/>
    </source>
</evidence>
<dbReference type="GO" id="GO:0003677">
    <property type="term" value="F:DNA binding"/>
    <property type="evidence" value="ECO:0007669"/>
    <property type="project" value="InterPro"/>
</dbReference>
<dbReference type="InterPro" id="IPR001387">
    <property type="entry name" value="Cro/C1-type_HTH"/>
</dbReference>
<dbReference type="PANTHER" id="PTHR34475:SF1">
    <property type="entry name" value="CYTOSKELETON PROTEIN RODZ"/>
    <property type="match status" value="1"/>
</dbReference>
<feature type="transmembrane region" description="Helical" evidence="1">
    <location>
        <begin position="127"/>
        <end position="149"/>
    </location>
</feature>
<dbReference type="Proteomes" id="UP000244571">
    <property type="component" value="Chromosome"/>
</dbReference>
<dbReference type="RefSeq" id="WP_108620934.1">
    <property type="nucleotide sequence ID" value="NZ_CP028901.1"/>
</dbReference>
<dbReference type="OrthoDB" id="8561330at2"/>
<organism evidence="3 4">
    <name type="scientific">Orrella marina</name>
    <dbReference type="NCBI Taxonomy" id="2163011"/>
    <lineage>
        <taxon>Bacteria</taxon>
        <taxon>Pseudomonadati</taxon>
        <taxon>Pseudomonadota</taxon>
        <taxon>Betaproteobacteria</taxon>
        <taxon>Burkholderiales</taxon>
        <taxon>Alcaligenaceae</taxon>
        <taxon>Orrella</taxon>
    </lineage>
</organism>
<evidence type="ECO:0000259" key="2">
    <source>
        <dbReference type="SMART" id="SM00530"/>
    </source>
</evidence>
<dbReference type="Pfam" id="PF13413">
    <property type="entry name" value="HTH_25"/>
    <property type="match status" value="1"/>
</dbReference>
<gene>
    <name evidence="3" type="ORF">DBV39_07050</name>
</gene>
<keyword evidence="1" id="KW-1133">Transmembrane helix</keyword>
<sequence length="164" mass="18081">MSDQGELENPLKVASEPMSEVPGNALAALKAIRQSRGLSLEDVSARLKFAPRQVEAFENGQWDALPNGIGLRTLAKNYSRLLGVDMMSIEPLLPKQDVRGGSTIARQHSSGPGLGMTMEQVESHRSWPWMLIIILVVVVVLAIAIWQGILPRTMLPEWVRGLFE</sequence>
<dbReference type="KEGG" id="boz:DBV39_07050"/>